<dbReference type="AlphaFoldDB" id="A0A9X4B191"/>
<protein>
    <submittedName>
        <fullName evidence="8">Pur operon repressor</fullName>
    </submittedName>
</protein>
<evidence type="ECO:0000256" key="4">
    <source>
        <dbReference type="ARBA" id="ARBA00023163"/>
    </source>
</evidence>
<dbReference type="Pfam" id="PF00156">
    <property type="entry name" value="Pribosyltran"/>
    <property type="match status" value="1"/>
</dbReference>
<comment type="caution">
    <text evidence="8">The sequence shown here is derived from an EMBL/GenBank/DDBJ whole genome shotgun (WGS) entry which is preliminary data.</text>
</comment>
<dbReference type="SUPFAM" id="SSF53271">
    <property type="entry name" value="PRTase-like"/>
    <property type="match status" value="1"/>
</dbReference>
<dbReference type="NCBIfam" id="TIGR01743">
    <property type="entry name" value="purR_Bsub"/>
    <property type="match status" value="1"/>
</dbReference>
<proteinExistence type="inferred from homology"/>
<accession>A0A9X4B191</accession>
<organism evidence="8 9">
    <name type="scientific">Clostridium tertium</name>
    <dbReference type="NCBI Taxonomy" id="1559"/>
    <lineage>
        <taxon>Bacteria</taxon>
        <taxon>Bacillati</taxon>
        <taxon>Bacillota</taxon>
        <taxon>Clostridia</taxon>
        <taxon>Eubacteriales</taxon>
        <taxon>Clostridiaceae</taxon>
        <taxon>Clostridium</taxon>
    </lineage>
</organism>
<dbReference type="Proteomes" id="UP001141183">
    <property type="component" value="Unassembled WGS sequence"/>
</dbReference>
<dbReference type="GO" id="GO:0045892">
    <property type="term" value="P:negative regulation of DNA-templated transcription"/>
    <property type="evidence" value="ECO:0007669"/>
    <property type="project" value="InterPro"/>
</dbReference>
<dbReference type="PANTHER" id="PTHR43864">
    <property type="entry name" value="HYPOXANTHINE/GUANINE PHOSPHORIBOSYLTRANSFERASE"/>
    <property type="match status" value="1"/>
</dbReference>
<dbReference type="GO" id="GO:0045982">
    <property type="term" value="P:negative regulation of purine nucleobase metabolic process"/>
    <property type="evidence" value="ECO:0007669"/>
    <property type="project" value="InterPro"/>
</dbReference>
<evidence type="ECO:0000259" key="7">
    <source>
        <dbReference type="Pfam" id="PF09182"/>
    </source>
</evidence>
<name>A0A9X4B191_9CLOT</name>
<dbReference type="PANTHER" id="PTHR43864:SF2">
    <property type="entry name" value="PUR OPERON REPRESSOR"/>
    <property type="match status" value="1"/>
</dbReference>
<dbReference type="GeneID" id="93043565"/>
<dbReference type="CDD" id="cd06223">
    <property type="entry name" value="PRTases_typeI"/>
    <property type="match status" value="1"/>
</dbReference>
<dbReference type="InterPro" id="IPR036390">
    <property type="entry name" value="WH_DNA-bd_sf"/>
</dbReference>
<dbReference type="Gene3D" id="1.10.10.10">
    <property type="entry name" value="Winged helix-like DNA-binding domain superfamily/Winged helix DNA-binding domain"/>
    <property type="match status" value="1"/>
</dbReference>
<feature type="domain" description="Bacterial purine repressor N-terminal" evidence="7">
    <location>
        <begin position="6"/>
        <end position="74"/>
    </location>
</feature>
<reference evidence="8" key="1">
    <citation type="submission" date="2022-05" db="EMBL/GenBank/DDBJ databases">
        <title>Draft genome sequence of Clostridium tertium strain CP3 isolated from Peru.</title>
        <authorList>
            <person name="Hurtado R."/>
            <person name="Lima L."/>
            <person name="Sousa T."/>
            <person name="Jaiswal A.K."/>
            <person name="Tiwari S."/>
            <person name="Maturrano L."/>
            <person name="Brenig B."/>
            <person name="Azevedo V."/>
        </authorList>
    </citation>
    <scope>NUCLEOTIDE SEQUENCE</scope>
    <source>
        <strain evidence="8">CP3</strain>
    </source>
</reference>
<dbReference type="InterPro" id="IPR050118">
    <property type="entry name" value="Pur/Pyrimidine_PRTase"/>
</dbReference>
<dbReference type="GO" id="GO:0003677">
    <property type="term" value="F:DNA binding"/>
    <property type="evidence" value="ECO:0007669"/>
    <property type="project" value="UniProtKB-KW"/>
</dbReference>
<dbReference type="InterPro" id="IPR036388">
    <property type="entry name" value="WH-like_DNA-bd_sf"/>
</dbReference>
<evidence type="ECO:0000259" key="6">
    <source>
        <dbReference type="Pfam" id="PF00156"/>
    </source>
</evidence>
<dbReference type="Gene3D" id="3.40.50.2020">
    <property type="match status" value="1"/>
</dbReference>
<evidence type="ECO:0000256" key="1">
    <source>
        <dbReference type="ARBA" id="ARBA00011738"/>
    </source>
</evidence>
<evidence type="ECO:0000256" key="3">
    <source>
        <dbReference type="ARBA" id="ARBA00023125"/>
    </source>
</evidence>
<evidence type="ECO:0000256" key="5">
    <source>
        <dbReference type="ARBA" id="ARBA00049656"/>
    </source>
</evidence>
<keyword evidence="9" id="KW-1185">Reference proteome</keyword>
<keyword evidence="4" id="KW-0804">Transcription</keyword>
<comment type="similarity">
    <text evidence="5">Belongs to the purine/pyrimidine phosphoribosyltransferase family. PurR subfamily.</text>
</comment>
<dbReference type="Pfam" id="PF09182">
    <property type="entry name" value="PuR_N"/>
    <property type="match status" value="1"/>
</dbReference>
<dbReference type="EMBL" id="JAMRYU010000003">
    <property type="protein sequence ID" value="MDC4239286.1"/>
    <property type="molecule type" value="Genomic_DNA"/>
</dbReference>
<dbReference type="InterPro" id="IPR015265">
    <property type="entry name" value="PuR_N"/>
</dbReference>
<dbReference type="InterPro" id="IPR029057">
    <property type="entry name" value="PRTase-like"/>
</dbReference>
<keyword evidence="2" id="KW-0805">Transcription regulation</keyword>
<keyword evidence="3" id="KW-0238">DNA-binding</keyword>
<dbReference type="RefSeq" id="WP_008681622.1">
    <property type="nucleotide sequence ID" value="NZ_BAAACM010000013.1"/>
</dbReference>
<dbReference type="SUPFAM" id="SSF46785">
    <property type="entry name" value="Winged helix' DNA-binding domain"/>
    <property type="match status" value="1"/>
</dbReference>
<evidence type="ECO:0000256" key="2">
    <source>
        <dbReference type="ARBA" id="ARBA00023015"/>
    </source>
</evidence>
<dbReference type="InterPro" id="IPR010078">
    <property type="entry name" value="PurR_Bsub"/>
</dbReference>
<feature type="domain" description="Phosphoribosyltransferase" evidence="6">
    <location>
        <begin position="116"/>
        <end position="243"/>
    </location>
</feature>
<dbReference type="InterPro" id="IPR000836">
    <property type="entry name" value="PRTase_dom"/>
</dbReference>
<sequence>MEKLSRNSRVVAITKILTENPNKVIGLNKFSDLLNAAKSTISEDIVIVREILEKLEMGKVETIAGAAGGIKYIPGIEKESRKKFAEDLCEMLKDESRIVPGNFIYMTDLMYNPQIISKAGVILSSVFCNNDVDYVVTVETKGIPLAYEVARNLGIPLVIIRRDNKVTEGSTVTINYVSGTSGRIQQMSLSKKSMKTKSKCIFIDDFLRGGGTAQGIKDLLKEFESELIGIGVLVDNIGVAQKRVDDYISIVELRHLGESKDLEVKPSNLINN</sequence>
<comment type="subunit">
    <text evidence="1">Homodimer.</text>
</comment>
<evidence type="ECO:0000313" key="9">
    <source>
        <dbReference type="Proteomes" id="UP001141183"/>
    </source>
</evidence>
<evidence type="ECO:0000313" key="8">
    <source>
        <dbReference type="EMBL" id="MDC4239286.1"/>
    </source>
</evidence>
<gene>
    <name evidence="8" type="primary">purR</name>
    <name evidence="8" type="ORF">NE398_03770</name>
</gene>